<keyword evidence="2" id="KW-1185">Reference proteome</keyword>
<reference evidence="1 2" key="1">
    <citation type="submission" date="2018-08" db="EMBL/GenBank/DDBJ databases">
        <title>Altererythrobacter sp.Ery1 and Ery12, the genome sequencing of novel strains in genus Alterythrobacter.</title>
        <authorList>
            <person name="Cheng H."/>
            <person name="Wu Y.-H."/>
            <person name="Fang C."/>
            <person name="Xu X.-W."/>
        </authorList>
    </citation>
    <scope>NUCLEOTIDE SEQUENCE [LARGE SCALE GENOMIC DNA]</scope>
    <source>
        <strain evidence="1 2">Ery1</strain>
    </source>
</reference>
<dbReference type="PANTHER" id="PTHR40590:SF1">
    <property type="entry name" value="CYTOPLASMIC PROTEIN"/>
    <property type="match status" value="1"/>
</dbReference>
<proteinExistence type="predicted"/>
<dbReference type="AlphaFoldDB" id="A0A418NJT7"/>
<comment type="caution">
    <text evidence="1">The sequence shown here is derived from an EMBL/GenBank/DDBJ whole genome shotgun (WGS) entry which is preliminary data.</text>
</comment>
<dbReference type="PANTHER" id="PTHR40590">
    <property type="entry name" value="CYTOPLASMIC PROTEIN-RELATED"/>
    <property type="match status" value="1"/>
</dbReference>
<dbReference type="Proteomes" id="UP000285092">
    <property type="component" value="Unassembled WGS sequence"/>
</dbReference>
<organism evidence="1 2">
    <name type="scientific">Pelagerythrobacter aerophilus</name>
    <dbReference type="NCBI Taxonomy" id="2306995"/>
    <lineage>
        <taxon>Bacteria</taxon>
        <taxon>Pseudomonadati</taxon>
        <taxon>Pseudomonadota</taxon>
        <taxon>Alphaproteobacteria</taxon>
        <taxon>Sphingomonadales</taxon>
        <taxon>Erythrobacteraceae</taxon>
        <taxon>Pelagerythrobacter</taxon>
    </lineage>
</organism>
<evidence type="ECO:0000313" key="2">
    <source>
        <dbReference type="Proteomes" id="UP000285092"/>
    </source>
</evidence>
<dbReference type="OrthoDB" id="9806326at2"/>
<gene>
    <name evidence="1" type="ORF">D2V04_05430</name>
</gene>
<dbReference type="InterPro" id="IPR002816">
    <property type="entry name" value="TraB/PrgY/GumN_fam"/>
</dbReference>
<evidence type="ECO:0000313" key="1">
    <source>
        <dbReference type="EMBL" id="RIV79432.1"/>
    </source>
</evidence>
<dbReference type="InterPro" id="IPR047111">
    <property type="entry name" value="YbaP-like"/>
</dbReference>
<accession>A0A418NJT7</accession>
<protein>
    <submittedName>
        <fullName evidence="1">TraB/GumN family protein</fullName>
    </submittedName>
</protein>
<sequence>MRRARCSSRWVRATSRASRVCRTSSPSLASRPLGFSDRAHPVIRRLAFPWAALLALAACGKADPPPGFETPPSPALFEVSAPGGAVEGWMFGTIHSLPDGVDWETEALEGVLSRADLLVVEVRDLDDASGLRKAFADRAYTADQPPLAEKVPDAIRGDLLAVLAEHDIIADRFGDMETWAAALTLAQYAETGEAANGVDRTLLARIPREKTVELEGAARQLDVFDRLPEAEQRDLLAAVIANMTRQDQDPMRHAADWYAGRIEHLADPATSAILADAELREALYAGRNRRWADRLVALLGREPRPLVAVGSAHLAGEDGLPALLAARGYTVRRIQ</sequence>
<name>A0A418NJT7_9SPHN</name>
<dbReference type="Pfam" id="PF01963">
    <property type="entry name" value="TraB_PrgY_gumN"/>
    <property type="match status" value="1"/>
</dbReference>
<dbReference type="CDD" id="cd14789">
    <property type="entry name" value="Tiki"/>
    <property type="match status" value="1"/>
</dbReference>
<dbReference type="EMBL" id="QXFK01000014">
    <property type="protein sequence ID" value="RIV79432.1"/>
    <property type="molecule type" value="Genomic_DNA"/>
</dbReference>